<dbReference type="AlphaFoldDB" id="A0A6A4P0H3"/>
<dbReference type="OrthoDB" id="1734433at2759"/>
<name>A0A6A4P0H3_LUPAL</name>
<evidence type="ECO:0000313" key="1">
    <source>
        <dbReference type="EMBL" id="KAE9593099.1"/>
    </source>
</evidence>
<organism evidence="1 2">
    <name type="scientific">Lupinus albus</name>
    <name type="common">White lupine</name>
    <name type="synonym">Lupinus termis</name>
    <dbReference type="NCBI Taxonomy" id="3870"/>
    <lineage>
        <taxon>Eukaryota</taxon>
        <taxon>Viridiplantae</taxon>
        <taxon>Streptophyta</taxon>
        <taxon>Embryophyta</taxon>
        <taxon>Tracheophyta</taxon>
        <taxon>Spermatophyta</taxon>
        <taxon>Magnoliopsida</taxon>
        <taxon>eudicotyledons</taxon>
        <taxon>Gunneridae</taxon>
        <taxon>Pentapetalae</taxon>
        <taxon>rosids</taxon>
        <taxon>fabids</taxon>
        <taxon>Fabales</taxon>
        <taxon>Fabaceae</taxon>
        <taxon>Papilionoideae</taxon>
        <taxon>50 kb inversion clade</taxon>
        <taxon>genistoids sensu lato</taxon>
        <taxon>core genistoids</taxon>
        <taxon>Genisteae</taxon>
        <taxon>Lupinus</taxon>
    </lineage>
</organism>
<sequence>MKWEVLGIEGCVSCHIKLGWSGKETDKRLIAMGKKEKTGLGRSLVKQHNHMIEETKEKGRIYKKKFLESFTEVTDIDTIIEQSENPEFQSDLPGPTTLASIWIQYLGLLG</sequence>
<keyword evidence="2" id="KW-1185">Reference proteome</keyword>
<evidence type="ECO:0000313" key="2">
    <source>
        <dbReference type="Proteomes" id="UP000447434"/>
    </source>
</evidence>
<accession>A0A6A4P0H3</accession>
<reference evidence="2" key="1">
    <citation type="journal article" date="2020" name="Nat. Commun.">
        <title>Genome sequence of the cluster root forming white lupin.</title>
        <authorList>
            <person name="Hufnagel B."/>
            <person name="Marques A."/>
            <person name="Soriano A."/>
            <person name="Marques L."/>
            <person name="Divol F."/>
            <person name="Doumas P."/>
            <person name="Sallet E."/>
            <person name="Mancinotti D."/>
            <person name="Carrere S."/>
            <person name="Marande W."/>
            <person name="Arribat S."/>
            <person name="Keller J."/>
            <person name="Huneau C."/>
            <person name="Blein T."/>
            <person name="Aime D."/>
            <person name="Laguerre M."/>
            <person name="Taylor J."/>
            <person name="Schubert V."/>
            <person name="Nelson M."/>
            <person name="Geu-Flores F."/>
            <person name="Crespi M."/>
            <person name="Gallardo-Guerrero K."/>
            <person name="Delaux P.-M."/>
            <person name="Salse J."/>
            <person name="Berges H."/>
            <person name="Guyot R."/>
            <person name="Gouzy J."/>
            <person name="Peret B."/>
        </authorList>
    </citation>
    <scope>NUCLEOTIDE SEQUENCE [LARGE SCALE GENOMIC DNA]</scope>
    <source>
        <strain evidence="2">cv. Amiga</strain>
    </source>
</reference>
<gene>
    <name evidence="1" type="ORF">Lalb_Chr19g0136201</name>
</gene>
<dbReference type="EMBL" id="WOCE01000019">
    <property type="protein sequence ID" value="KAE9593099.1"/>
    <property type="molecule type" value="Genomic_DNA"/>
</dbReference>
<comment type="caution">
    <text evidence="1">The sequence shown here is derived from an EMBL/GenBank/DDBJ whole genome shotgun (WGS) entry which is preliminary data.</text>
</comment>
<protein>
    <submittedName>
        <fullName evidence="1">Uncharacterized protein</fullName>
    </submittedName>
</protein>
<proteinExistence type="predicted"/>
<dbReference type="Proteomes" id="UP000447434">
    <property type="component" value="Chromosome 19"/>
</dbReference>